<evidence type="ECO:0000256" key="8">
    <source>
        <dbReference type="ARBA" id="ARBA00023242"/>
    </source>
</evidence>
<evidence type="ECO:0000256" key="3">
    <source>
        <dbReference type="ARBA" id="ARBA00022737"/>
    </source>
</evidence>
<dbReference type="Proteomes" id="UP000253551">
    <property type="component" value="Unassembled WGS sequence"/>
</dbReference>
<feature type="domain" description="C2H2-type" evidence="10">
    <location>
        <begin position="19"/>
        <end position="48"/>
    </location>
</feature>
<dbReference type="Pfam" id="PF00096">
    <property type="entry name" value="zf-C2H2"/>
    <property type="match status" value="3"/>
</dbReference>
<dbReference type="InterPro" id="IPR036236">
    <property type="entry name" value="Znf_C2H2_sf"/>
</dbReference>
<dbReference type="SMART" id="SM00355">
    <property type="entry name" value="ZnF_C2H2"/>
    <property type="match status" value="4"/>
</dbReference>
<evidence type="ECO:0000256" key="9">
    <source>
        <dbReference type="PROSITE-ProRule" id="PRU00042"/>
    </source>
</evidence>
<keyword evidence="2" id="KW-0479">Metal-binding</keyword>
<dbReference type="SUPFAM" id="SSF57667">
    <property type="entry name" value="beta-beta-alpha zinc fingers"/>
    <property type="match status" value="2"/>
</dbReference>
<dbReference type="PROSITE" id="PS50157">
    <property type="entry name" value="ZINC_FINGER_C2H2_2"/>
    <property type="match status" value="4"/>
</dbReference>
<keyword evidence="5" id="KW-0862">Zinc</keyword>
<gene>
    <name evidence="11" type="ORF">CU098_000387</name>
</gene>
<evidence type="ECO:0000256" key="1">
    <source>
        <dbReference type="ARBA" id="ARBA00004123"/>
    </source>
</evidence>
<evidence type="ECO:0000256" key="7">
    <source>
        <dbReference type="ARBA" id="ARBA00023163"/>
    </source>
</evidence>
<dbReference type="STRING" id="4846.A0A367IP91"/>
<dbReference type="FunFam" id="3.30.160.60:FF:000744">
    <property type="entry name" value="zinc finger E-box-binding homeobox 1"/>
    <property type="match status" value="1"/>
</dbReference>
<proteinExistence type="predicted"/>
<reference evidence="11 12" key="1">
    <citation type="journal article" date="2018" name="G3 (Bethesda)">
        <title>Phylogenetic and Phylogenomic Definition of Rhizopus Species.</title>
        <authorList>
            <person name="Gryganskyi A.P."/>
            <person name="Golan J."/>
            <person name="Dolatabadi S."/>
            <person name="Mondo S."/>
            <person name="Robb S."/>
            <person name="Idnurm A."/>
            <person name="Muszewska A."/>
            <person name="Steczkiewicz K."/>
            <person name="Masonjones S."/>
            <person name="Liao H.L."/>
            <person name="Gajdeczka M.T."/>
            <person name="Anike F."/>
            <person name="Vuek A."/>
            <person name="Anishchenko I.M."/>
            <person name="Voigt K."/>
            <person name="de Hoog G.S."/>
            <person name="Smith M.E."/>
            <person name="Heitman J."/>
            <person name="Vilgalys R."/>
            <person name="Stajich J.E."/>
        </authorList>
    </citation>
    <scope>NUCLEOTIDE SEQUENCE [LARGE SCALE GENOMIC DNA]</scope>
    <source>
        <strain evidence="11 12">LSU 92-RS-03</strain>
    </source>
</reference>
<evidence type="ECO:0000259" key="10">
    <source>
        <dbReference type="PROSITE" id="PS50157"/>
    </source>
</evidence>
<feature type="domain" description="C2H2-type" evidence="10">
    <location>
        <begin position="79"/>
        <end position="108"/>
    </location>
</feature>
<keyword evidence="12" id="KW-1185">Reference proteome</keyword>
<dbReference type="Gene3D" id="3.30.160.60">
    <property type="entry name" value="Classic Zinc Finger"/>
    <property type="match status" value="4"/>
</dbReference>
<dbReference type="GO" id="GO:0008270">
    <property type="term" value="F:zinc ion binding"/>
    <property type="evidence" value="ECO:0007669"/>
    <property type="project" value="UniProtKB-KW"/>
</dbReference>
<dbReference type="EMBL" id="PJQM01006654">
    <property type="protein sequence ID" value="RCH79321.1"/>
    <property type="molecule type" value="Genomic_DNA"/>
</dbReference>
<keyword evidence="6" id="KW-0805">Transcription regulation</keyword>
<sequence>MEILEIINSPESTIGKKAHPCTTIGCEKSFGRRSDLVRHIRIHTNERPHECLEEGCGKRFTQVSALKVHSRTHTGERPHQCEYEQCGKTFGDSSSLARHRRLHTGKRPYQCSLDGCNKYFAHKSVMKQHQKQSHGPQPKKVSFQWISWNEMAVTGTVRKRNKKPDLLVDTYCPGSPAPSHSSTATDDEFISLPTPISTLPTPNHDPYYRHKNTLCLSPTYESYFLQQQPIVFNYHQQPPYNFY</sequence>
<name>A0A367IP91_RHIST</name>
<dbReference type="GO" id="GO:0000978">
    <property type="term" value="F:RNA polymerase II cis-regulatory region sequence-specific DNA binding"/>
    <property type="evidence" value="ECO:0007669"/>
    <property type="project" value="TreeGrafter"/>
</dbReference>
<comment type="subcellular location">
    <subcellularLocation>
        <location evidence="1">Nucleus</location>
    </subcellularLocation>
</comment>
<dbReference type="FunFam" id="3.30.160.60:FF:000032">
    <property type="entry name" value="Krueppel-like factor 4"/>
    <property type="match status" value="1"/>
</dbReference>
<keyword evidence="7" id="KW-0804">Transcription</keyword>
<keyword evidence="4 9" id="KW-0863">Zinc-finger</keyword>
<feature type="domain" description="C2H2-type" evidence="10">
    <location>
        <begin position="109"/>
        <end position="138"/>
    </location>
</feature>
<feature type="domain" description="C2H2-type" evidence="10">
    <location>
        <begin position="49"/>
        <end position="78"/>
    </location>
</feature>
<dbReference type="AlphaFoldDB" id="A0A367IP91"/>
<organism evidence="11 12">
    <name type="scientific">Rhizopus stolonifer</name>
    <name type="common">Rhizopus nigricans</name>
    <dbReference type="NCBI Taxonomy" id="4846"/>
    <lineage>
        <taxon>Eukaryota</taxon>
        <taxon>Fungi</taxon>
        <taxon>Fungi incertae sedis</taxon>
        <taxon>Mucoromycota</taxon>
        <taxon>Mucoromycotina</taxon>
        <taxon>Mucoromycetes</taxon>
        <taxon>Mucorales</taxon>
        <taxon>Mucorineae</taxon>
        <taxon>Rhizopodaceae</taxon>
        <taxon>Rhizopus</taxon>
    </lineage>
</organism>
<keyword evidence="8" id="KW-0539">Nucleus</keyword>
<dbReference type="GO" id="GO:0005634">
    <property type="term" value="C:nucleus"/>
    <property type="evidence" value="ECO:0007669"/>
    <property type="project" value="UniProtKB-SubCell"/>
</dbReference>
<keyword evidence="3" id="KW-0677">Repeat</keyword>
<evidence type="ECO:0000256" key="4">
    <source>
        <dbReference type="ARBA" id="ARBA00022771"/>
    </source>
</evidence>
<evidence type="ECO:0000313" key="11">
    <source>
        <dbReference type="EMBL" id="RCH79321.1"/>
    </source>
</evidence>
<dbReference type="OrthoDB" id="654211at2759"/>
<dbReference type="PANTHER" id="PTHR23235:SF140">
    <property type="entry name" value="ZINC FINGER PROTEIN 300 ISOFORM X1"/>
    <property type="match status" value="1"/>
</dbReference>
<dbReference type="PANTHER" id="PTHR23235">
    <property type="entry name" value="KRUEPPEL-LIKE TRANSCRIPTION FACTOR"/>
    <property type="match status" value="1"/>
</dbReference>
<accession>A0A367IP91</accession>
<dbReference type="PROSITE" id="PS00028">
    <property type="entry name" value="ZINC_FINGER_C2H2_1"/>
    <property type="match status" value="4"/>
</dbReference>
<protein>
    <recommendedName>
        <fullName evidence="10">C2H2-type domain-containing protein</fullName>
    </recommendedName>
</protein>
<evidence type="ECO:0000256" key="5">
    <source>
        <dbReference type="ARBA" id="ARBA00022833"/>
    </source>
</evidence>
<dbReference type="GO" id="GO:0000981">
    <property type="term" value="F:DNA-binding transcription factor activity, RNA polymerase II-specific"/>
    <property type="evidence" value="ECO:0007669"/>
    <property type="project" value="TreeGrafter"/>
</dbReference>
<evidence type="ECO:0000256" key="2">
    <source>
        <dbReference type="ARBA" id="ARBA00022723"/>
    </source>
</evidence>
<evidence type="ECO:0000313" key="12">
    <source>
        <dbReference type="Proteomes" id="UP000253551"/>
    </source>
</evidence>
<evidence type="ECO:0000256" key="6">
    <source>
        <dbReference type="ARBA" id="ARBA00023015"/>
    </source>
</evidence>
<dbReference type="InterPro" id="IPR013087">
    <property type="entry name" value="Znf_C2H2_type"/>
</dbReference>
<comment type="caution">
    <text evidence="11">The sequence shown here is derived from an EMBL/GenBank/DDBJ whole genome shotgun (WGS) entry which is preliminary data.</text>
</comment>